<dbReference type="KEGG" id="mvz:myaer102_31100"/>
<dbReference type="InterPro" id="IPR029060">
    <property type="entry name" value="PIN-like_dom_sf"/>
</dbReference>
<dbReference type="Gene3D" id="3.40.50.1010">
    <property type="entry name" value="5'-nuclease"/>
    <property type="match status" value="1"/>
</dbReference>
<dbReference type="AlphaFoldDB" id="A0A3G9K1F8"/>
<dbReference type="RefSeq" id="WP_002801652.1">
    <property type="nucleotide sequence ID" value="NZ_AP019314.1"/>
</dbReference>
<gene>
    <name evidence="1" type="ORF">myaer102_31100</name>
</gene>
<evidence type="ECO:0000313" key="1">
    <source>
        <dbReference type="EMBL" id="BBH40544.1"/>
    </source>
</evidence>
<proteinExistence type="predicted"/>
<sequence length="135" mass="15537">MTLCDASPLIALINEADKNHQRCVDILSSLSAPLVTTCACFTEAMYLLRRYGGWFAQQELWGYVVDEILVIHHHNSDELKRMETLMIQYQDVPMDLADASLVAMAEVLNQKQIFTLDSDFYIYRRYGNQPFEVVP</sequence>
<protein>
    <submittedName>
        <fullName evidence="1">PIN domain protein like</fullName>
    </submittedName>
</protein>
<name>A0A3G9K1F8_MICVR</name>
<accession>A0A3G9K1F8</accession>
<dbReference type="SUPFAM" id="SSF88723">
    <property type="entry name" value="PIN domain-like"/>
    <property type="match status" value="1"/>
</dbReference>
<dbReference type="Proteomes" id="UP000278152">
    <property type="component" value="Chromosome"/>
</dbReference>
<dbReference type="EMBL" id="AP019314">
    <property type="protein sequence ID" value="BBH40544.1"/>
    <property type="molecule type" value="Genomic_DNA"/>
</dbReference>
<reference evidence="1 2" key="1">
    <citation type="submission" date="2018-11" db="EMBL/GenBank/DDBJ databases">
        <title>Complete genome sequence of Microcystis aeruginosa NIES-102.</title>
        <authorList>
            <person name="Yamaguchi H."/>
            <person name="Suzuki S."/>
            <person name="Kawachi M."/>
        </authorList>
    </citation>
    <scope>NUCLEOTIDE SEQUENCE [LARGE SCALE GENOMIC DNA]</scope>
    <source>
        <strain evidence="1 2">NIES-102</strain>
    </source>
</reference>
<evidence type="ECO:0000313" key="2">
    <source>
        <dbReference type="Proteomes" id="UP000278152"/>
    </source>
</evidence>
<organism evidence="1 2">
    <name type="scientific">Microcystis viridis NIES-102</name>
    <dbReference type="NCBI Taxonomy" id="213615"/>
    <lineage>
        <taxon>Bacteria</taxon>
        <taxon>Bacillati</taxon>
        <taxon>Cyanobacteriota</taxon>
        <taxon>Cyanophyceae</taxon>
        <taxon>Oscillatoriophycideae</taxon>
        <taxon>Chroococcales</taxon>
        <taxon>Microcystaceae</taxon>
        <taxon>Microcystis</taxon>
    </lineage>
</organism>